<proteinExistence type="predicted"/>
<gene>
    <name evidence="2" type="ORF">PCOR1329_LOCUS41055</name>
</gene>
<evidence type="ECO:0000313" key="2">
    <source>
        <dbReference type="EMBL" id="CAK0847993.1"/>
    </source>
</evidence>
<sequence>MRSGRCSSMQGTRPADGTRLVVDDRSLRLVGLQPELGCSNSDGSLGSAAGGRLALVGAPQDARGSAAGRLPRVDDDQVGSAGESDTSHGSHSEYAPSSSGSHCSLSELSDSRWGVSDWSEHESSGSSASGSSHSENHSPRRVEESEVVEQQDAEWLMDNEAQHAAGTCKPCLYLRTEAGCAAGRACRYCHLPHAAPSTAGRIPCKQLVRRSDSKCGGDADAVRDLADDCHLAQRHMLGAFRERDPQQGPVGAEPGGPTQAAACEKPEQFPSCG</sequence>
<feature type="compositionally biased region" description="Low complexity" evidence="1">
    <location>
        <begin position="97"/>
        <end position="108"/>
    </location>
</feature>
<dbReference type="Proteomes" id="UP001189429">
    <property type="component" value="Unassembled WGS sequence"/>
</dbReference>
<feature type="compositionally biased region" description="Low complexity" evidence="1">
    <location>
        <begin position="124"/>
        <end position="133"/>
    </location>
</feature>
<feature type="compositionally biased region" description="Basic and acidic residues" evidence="1">
    <location>
        <begin position="134"/>
        <end position="144"/>
    </location>
</feature>
<dbReference type="EMBL" id="CAUYUJ010014948">
    <property type="protein sequence ID" value="CAK0847993.1"/>
    <property type="molecule type" value="Genomic_DNA"/>
</dbReference>
<protein>
    <recommendedName>
        <fullName evidence="4">C3H1-type domain-containing protein</fullName>
    </recommendedName>
</protein>
<comment type="caution">
    <text evidence="2">The sequence shown here is derived from an EMBL/GenBank/DDBJ whole genome shotgun (WGS) entry which is preliminary data.</text>
</comment>
<name>A0ABN9TRZ6_9DINO</name>
<feature type="compositionally biased region" description="Polar residues" evidence="1">
    <location>
        <begin position="1"/>
        <end position="11"/>
    </location>
</feature>
<reference evidence="2" key="1">
    <citation type="submission" date="2023-10" db="EMBL/GenBank/DDBJ databases">
        <authorList>
            <person name="Chen Y."/>
            <person name="Shah S."/>
            <person name="Dougan E. K."/>
            <person name="Thang M."/>
            <person name="Chan C."/>
        </authorList>
    </citation>
    <scope>NUCLEOTIDE SEQUENCE [LARGE SCALE GENOMIC DNA]</scope>
</reference>
<evidence type="ECO:0000313" key="3">
    <source>
        <dbReference type="Proteomes" id="UP001189429"/>
    </source>
</evidence>
<feature type="region of interest" description="Disordered" evidence="1">
    <location>
        <begin position="240"/>
        <end position="273"/>
    </location>
</feature>
<evidence type="ECO:0008006" key="4">
    <source>
        <dbReference type="Google" id="ProtNLM"/>
    </source>
</evidence>
<evidence type="ECO:0000256" key="1">
    <source>
        <dbReference type="SAM" id="MobiDB-lite"/>
    </source>
</evidence>
<keyword evidence="3" id="KW-1185">Reference proteome</keyword>
<accession>A0ABN9TRZ6</accession>
<organism evidence="2 3">
    <name type="scientific">Prorocentrum cordatum</name>
    <dbReference type="NCBI Taxonomy" id="2364126"/>
    <lineage>
        <taxon>Eukaryota</taxon>
        <taxon>Sar</taxon>
        <taxon>Alveolata</taxon>
        <taxon>Dinophyceae</taxon>
        <taxon>Prorocentrales</taxon>
        <taxon>Prorocentraceae</taxon>
        <taxon>Prorocentrum</taxon>
    </lineage>
</organism>
<feature type="region of interest" description="Disordered" evidence="1">
    <location>
        <begin position="59"/>
        <end position="149"/>
    </location>
</feature>
<feature type="region of interest" description="Disordered" evidence="1">
    <location>
        <begin position="1"/>
        <end position="20"/>
    </location>
</feature>